<dbReference type="Proteomes" id="UP000265520">
    <property type="component" value="Unassembled WGS sequence"/>
</dbReference>
<dbReference type="AlphaFoldDB" id="A0A392RLR4"/>
<sequence>YGGAMSGFWPSAPALCQLSGNTAFMEWSFAADLERMYWGFWSSGGGHGAVPCFMHGDMVLSGGISFLSDVVHYWGVFVADLDGIGVFRSFGGGFGVVL</sequence>
<evidence type="ECO:0000313" key="1">
    <source>
        <dbReference type="EMBL" id="MCI36740.1"/>
    </source>
</evidence>
<proteinExistence type="predicted"/>
<dbReference type="EMBL" id="LXQA010236983">
    <property type="protein sequence ID" value="MCI36740.1"/>
    <property type="molecule type" value="Genomic_DNA"/>
</dbReference>
<organism evidence="1 2">
    <name type="scientific">Trifolium medium</name>
    <dbReference type="NCBI Taxonomy" id="97028"/>
    <lineage>
        <taxon>Eukaryota</taxon>
        <taxon>Viridiplantae</taxon>
        <taxon>Streptophyta</taxon>
        <taxon>Embryophyta</taxon>
        <taxon>Tracheophyta</taxon>
        <taxon>Spermatophyta</taxon>
        <taxon>Magnoliopsida</taxon>
        <taxon>eudicotyledons</taxon>
        <taxon>Gunneridae</taxon>
        <taxon>Pentapetalae</taxon>
        <taxon>rosids</taxon>
        <taxon>fabids</taxon>
        <taxon>Fabales</taxon>
        <taxon>Fabaceae</taxon>
        <taxon>Papilionoideae</taxon>
        <taxon>50 kb inversion clade</taxon>
        <taxon>NPAAA clade</taxon>
        <taxon>Hologalegina</taxon>
        <taxon>IRL clade</taxon>
        <taxon>Trifolieae</taxon>
        <taxon>Trifolium</taxon>
    </lineage>
</organism>
<accession>A0A392RLR4</accession>
<keyword evidence="2" id="KW-1185">Reference proteome</keyword>
<evidence type="ECO:0000313" key="2">
    <source>
        <dbReference type="Proteomes" id="UP000265520"/>
    </source>
</evidence>
<comment type="caution">
    <text evidence="1">The sequence shown here is derived from an EMBL/GenBank/DDBJ whole genome shotgun (WGS) entry which is preliminary data.</text>
</comment>
<reference evidence="1 2" key="1">
    <citation type="journal article" date="2018" name="Front. Plant Sci.">
        <title>Red Clover (Trifolium pratense) and Zigzag Clover (T. medium) - A Picture of Genomic Similarities and Differences.</title>
        <authorList>
            <person name="Dluhosova J."/>
            <person name="Istvanek J."/>
            <person name="Nedelnik J."/>
            <person name="Repkova J."/>
        </authorList>
    </citation>
    <scope>NUCLEOTIDE SEQUENCE [LARGE SCALE GENOMIC DNA]</scope>
    <source>
        <strain evidence="2">cv. 10/8</strain>
        <tissue evidence="1">Leaf</tissue>
    </source>
</reference>
<feature type="non-terminal residue" evidence="1">
    <location>
        <position position="1"/>
    </location>
</feature>
<name>A0A392RLR4_9FABA</name>
<protein>
    <submittedName>
        <fullName evidence="1">Uncharacterized protein</fullName>
    </submittedName>
</protein>